<feature type="transmembrane region" description="Helical" evidence="1">
    <location>
        <begin position="7"/>
        <end position="26"/>
    </location>
</feature>
<keyword evidence="1" id="KW-0472">Membrane</keyword>
<feature type="transmembrane region" description="Helical" evidence="1">
    <location>
        <begin position="69"/>
        <end position="90"/>
    </location>
</feature>
<feature type="transmembrane region" description="Helical" evidence="1">
    <location>
        <begin position="279"/>
        <end position="297"/>
    </location>
</feature>
<dbReference type="PANTHER" id="PTHR22911">
    <property type="entry name" value="ACYL-MALONYL CONDENSING ENZYME-RELATED"/>
    <property type="match status" value="1"/>
</dbReference>
<dbReference type="Proteomes" id="UP000294841">
    <property type="component" value="Unassembled WGS sequence"/>
</dbReference>
<evidence type="ECO:0000256" key="1">
    <source>
        <dbReference type="SAM" id="Phobius"/>
    </source>
</evidence>
<feature type="domain" description="EamA" evidence="2">
    <location>
        <begin position="7"/>
        <end position="142"/>
    </location>
</feature>
<evidence type="ECO:0000313" key="4">
    <source>
        <dbReference type="Proteomes" id="UP000294841"/>
    </source>
</evidence>
<feature type="transmembrane region" description="Helical" evidence="1">
    <location>
        <begin position="246"/>
        <end position="267"/>
    </location>
</feature>
<evidence type="ECO:0000313" key="3">
    <source>
        <dbReference type="EMBL" id="TCP11154.1"/>
    </source>
</evidence>
<keyword evidence="1" id="KW-1133">Transmembrane helix</keyword>
<dbReference type="GO" id="GO:0016020">
    <property type="term" value="C:membrane"/>
    <property type="evidence" value="ECO:0007669"/>
    <property type="project" value="InterPro"/>
</dbReference>
<dbReference type="OrthoDB" id="8479066at2"/>
<feature type="transmembrane region" description="Helical" evidence="1">
    <location>
        <begin position="214"/>
        <end position="234"/>
    </location>
</feature>
<feature type="transmembrane region" description="Helical" evidence="1">
    <location>
        <begin position="38"/>
        <end position="57"/>
    </location>
</feature>
<dbReference type="InterPro" id="IPR000620">
    <property type="entry name" value="EamA_dom"/>
</dbReference>
<dbReference type="PANTHER" id="PTHR22911:SF134">
    <property type="entry name" value="DMT FAMILY TRANSPORTER"/>
    <property type="match status" value="1"/>
</dbReference>
<feature type="transmembrane region" description="Helical" evidence="1">
    <location>
        <begin position="187"/>
        <end position="208"/>
    </location>
</feature>
<comment type="caution">
    <text evidence="3">The sequence shown here is derived from an EMBL/GenBank/DDBJ whole genome shotgun (WGS) entry which is preliminary data.</text>
</comment>
<dbReference type="EMBL" id="SLXI01000009">
    <property type="protein sequence ID" value="TCP11154.1"/>
    <property type="molecule type" value="Genomic_DNA"/>
</dbReference>
<accession>A0A4V2SIU2</accession>
<feature type="transmembrane region" description="Helical" evidence="1">
    <location>
        <begin position="102"/>
        <end position="119"/>
    </location>
</feature>
<keyword evidence="4" id="KW-1185">Reference proteome</keyword>
<protein>
    <submittedName>
        <fullName evidence="3">Putative membrane protein</fullName>
    </submittedName>
</protein>
<feature type="transmembrane region" description="Helical" evidence="1">
    <location>
        <begin position="154"/>
        <end position="175"/>
    </location>
</feature>
<feature type="domain" description="EamA" evidence="2">
    <location>
        <begin position="157"/>
        <end position="295"/>
    </location>
</feature>
<dbReference type="RefSeq" id="WP_132024941.1">
    <property type="nucleotide sequence ID" value="NZ_CP016605.1"/>
</dbReference>
<name>A0A4V2SIU2_9PAST</name>
<feature type="transmembrane region" description="Helical" evidence="1">
    <location>
        <begin position="126"/>
        <end position="142"/>
    </location>
</feature>
<organism evidence="3 4">
    <name type="scientific">Bisgaardia hudsonensis</name>
    <dbReference type="NCBI Taxonomy" id="109472"/>
    <lineage>
        <taxon>Bacteria</taxon>
        <taxon>Pseudomonadati</taxon>
        <taxon>Pseudomonadota</taxon>
        <taxon>Gammaproteobacteria</taxon>
        <taxon>Pasteurellales</taxon>
        <taxon>Pasteurellaceae</taxon>
        <taxon>Bisgaardia</taxon>
    </lineage>
</organism>
<evidence type="ECO:0000259" key="2">
    <source>
        <dbReference type="Pfam" id="PF00892"/>
    </source>
</evidence>
<dbReference type="Pfam" id="PF00892">
    <property type="entry name" value="EamA"/>
    <property type="match status" value="2"/>
</dbReference>
<proteinExistence type="predicted"/>
<dbReference type="InterPro" id="IPR037185">
    <property type="entry name" value="EmrE-like"/>
</dbReference>
<dbReference type="AlphaFoldDB" id="A0A4V2SIU2"/>
<sequence length="306" mass="34508">MQQKPILGFFYALTAAVMWGSLPIAIQQVLPAMNVETIVWYRFSAATLGLFLLLICSKKLPKLNNIHRRYWWFLLLGVIGLAANFFLFNYALKFIPPTTSQILSPFSSFMMLLFGVLLFKEKLGIHQKIGFILLVIGLLLFFNDRFSDFLQFNLYFKGVFLGFCASLIWVAYGIAQKMLLIKFSSQQVLFMIYIGCFAVFTPTAAPTQVMNLNLFQGLCLLYCCANTLIAYGAYAESLNCWDVAKVSAITTQIPIFTLVISHILVWVAPQYFTIDDLNWISYAGAIIVVSGALLSAIGHKFIKNKN</sequence>
<gene>
    <name evidence="3" type="ORF">EV697_1092</name>
</gene>
<dbReference type="Gene3D" id="1.10.3730.20">
    <property type="match status" value="1"/>
</dbReference>
<keyword evidence="1" id="KW-0812">Transmembrane</keyword>
<reference evidence="3 4" key="1">
    <citation type="submission" date="2019-03" db="EMBL/GenBank/DDBJ databases">
        <title>Genomic Encyclopedia of Type Strains, Phase IV (KMG-IV): sequencing the most valuable type-strain genomes for metagenomic binning, comparative biology and taxonomic classification.</title>
        <authorList>
            <person name="Goeker M."/>
        </authorList>
    </citation>
    <scope>NUCLEOTIDE SEQUENCE [LARGE SCALE GENOMIC DNA]</scope>
    <source>
        <strain evidence="3 4">DSM 28231</strain>
    </source>
</reference>
<dbReference type="SUPFAM" id="SSF103481">
    <property type="entry name" value="Multidrug resistance efflux transporter EmrE"/>
    <property type="match status" value="1"/>
</dbReference>